<dbReference type="AlphaFoldDB" id="A0A0L0SS37"/>
<evidence type="ECO:0000313" key="5">
    <source>
        <dbReference type="Proteomes" id="UP000054350"/>
    </source>
</evidence>
<evidence type="ECO:0000259" key="3">
    <source>
        <dbReference type="Pfam" id="PF17875"/>
    </source>
</evidence>
<proteinExistence type="predicted"/>
<dbReference type="GO" id="GO:0006352">
    <property type="term" value="P:DNA-templated transcription initiation"/>
    <property type="evidence" value="ECO:0007669"/>
    <property type="project" value="InterPro"/>
</dbReference>
<keyword evidence="1" id="KW-0539">Nucleus</keyword>
<organism evidence="4 5">
    <name type="scientific">Allomyces macrogynus (strain ATCC 38327)</name>
    <name type="common">Allomyces javanicus var. macrogynus</name>
    <dbReference type="NCBI Taxonomy" id="578462"/>
    <lineage>
        <taxon>Eukaryota</taxon>
        <taxon>Fungi</taxon>
        <taxon>Fungi incertae sedis</taxon>
        <taxon>Blastocladiomycota</taxon>
        <taxon>Blastocladiomycetes</taxon>
        <taxon>Blastocladiales</taxon>
        <taxon>Blastocladiaceae</taxon>
        <taxon>Allomyces</taxon>
    </lineage>
</organism>
<evidence type="ECO:0000256" key="1">
    <source>
        <dbReference type="ARBA" id="ARBA00023242"/>
    </source>
</evidence>
<dbReference type="VEuPathDB" id="FungiDB:AMAG_10974"/>
<keyword evidence="5" id="KW-1185">Reference proteome</keyword>
<dbReference type="GO" id="GO:0005736">
    <property type="term" value="C:RNA polymerase I complex"/>
    <property type="evidence" value="ECO:0007669"/>
    <property type="project" value="TreeGrafter"/>
</dbReference>
<name>A0A0L0SS37_ALLM3</name>
<feature type="compositionally biased region" description="Low complexity" evidence="2">
    <location>
        <begin position="140"/>
        <end position="149"/>
    </location>
</feature>
<reference evidence="5" key="2">
    <citation type="submission" date="2009-11" db="EMBL/GenBank/DDBJ databases">
        <title>The Genome Sequence of Allomyces macrogynus strain ATCC 38327.</title>
        <authorList>
            <consortium name="The Broad Institute Genome Sequencing Platform"/>
            <person name="Russ C."/>
            <person name="Cuomo C."/>
            <person name="Shea T."/>
            <person name="Young S.K."/>
            <person name="Zeng Q."/>
            <person name="Koehrsen M."/>
            <person name="Haas B."/>
            <person name="Borodovsky M."/>
            <person name="Guigo R."/>
            <person name="Alvarado L."/>
            <person name="Berlin A."/>
            <person name="Borenstein D."/>
            <person name="Chen Z."/>
            <person name="Engels R."/>
            <person name="Freedman E."/>
            <person name="Gellesch M."/>
            <person name="Goldberg J."/>
            <person name="Griggs A."/>
            <person name="Gujja S."/>
            <person name="Heiman D."/>
            <person name="Hepburn T."/>
            <person name="Howarth C."/>
            <person name="Jen D."/>
            <person name="Larson L."/>
            <person name="Lewis B."/>
            <person name="Mehta T."/>
            <person name="Park D."/>
            <person name="Pearson M."/>
            <person name="Roberts A."/>
            <person name="Saif S."/>
            <person name="Shenoy N."/>
            <person name="Sisk P."/>
            <person name="Stolte C."/>
            <person name="Sykes S."/>
            <person name="Walk T."/>
            <person name="White J."/>
            <person name="Yandava C."/>
            <person name="Burger G."/>
            <person name="Gray M.W."/>
            <person name="Holland P.W.H."/>
            <person name="King N."/>
            <person name="Lang F.B.F."/>
            <person name="Roger A.J."/>
            <person name="Ruiz-Trillo I."/>
            <person name="Lander E."/>
            <person name="Nusbaum C."/>
        </authorList>
    </citation>
    <scope>NUCLEOTIDE SEQUENCE [LARGE SCALE GENOMIC DNA]</scope>
    <source>
        <strain evidence="5">ATCC 38327</strain>
    </source>
</reference>
<sequence length="265" mass="27876">MHFHISAELLAFAPTAGARLTGVINKQSPSHIGLLVYNLFNASIPAAQLPDGAFTFQFDDTAAYAPTGENDVDDGAPRFNKGGKKAMINGNWIHAASGSVLEPGHALDFVVTEVVKSHDFISMKGTLVGVEYVPPPPTAVPTTPAAGTTSQRITFGDDDEDEEAMDVEPATTTSAETSKKSKKSAKKAEADGDDASGDADRKKRKRKLSQSAAKEEPADDAAAQQPVEAAALAPAAVEAAGKKDKKKKSKATNDGEKSSKKRKKE</sequence>
<dbReference type="InterPro" id="IPR045113">
    <property type="entry name" value="Rpb7-like"/>
</dbReference>
<feature type="region of interest" description="Disordered" evidence="2">
    <location>
        <begin position="138"/>
        <end position="265"/>
    </location>
</feature>
<dbReference type="STRING" id="578462.A0A0L0SS37"/>
<accession>A0A0L0SS37</accession>
<feature type="domain" description="RPA43 OB" evidence="3">
    <location>
        <begin position="14"/>
        <end position="127"/>
    </location>
</feature>
<dbReference type="OrthoDB" id="10250504at2759"/>
<reference evidence="4 5" key="1">
    <citation type="submission" date="2009-11" db="EMBL/GenBank/DDBJ databases">
        <title>Annotation of Allomyces macrogynus ATCC 38327.</title>
        <authorList>
            <consortium name="The Broad Institute Genome Sequencing Platform"/>
            <person name="Russ C."/>
            <person name="Cuomo C."/>
            <person name="Burger G."/>
            <person name="Gray M.W."/>
            <person name="Holland P.W.H."/>
            <person name="King N."/>
            <person name="Lang F.B.F."/>
            <person name="Roger A.J."/>
            <person name="Ruiz-Trillo I."/>
            <person name="Young S.K."/>
            <person name="Zeng Q."/>
            <person name="Gargeya S."/>
            <person name="Fitzgerald M."/>
            <person name="Haas B."/>
            <person name="Abouelleil A."/>
            <person name="Alvarado L."/>
            <person name="Arachchi H.M."/>
            <person name="Berlin A."/>
            <person name="Chapman S.B."/>
            <person name="Gearin G."/>
            <person name="Goldberg J."/>
            <person name="Griggs A."/>
            <person name="Gujja S."/>
            <person name="Hansen M."/>
            <person name="Heiman D."/>
            <person name="Howarth C."/>
            <person name="Larimer J."/>
            <person name="Lui A."/>
            <person name="MacDonald P.J.P."/>
            <person name="McCowen C."/>
            <person name="Montmayeur A."/>
            <person name="Murphy C."/>
            <person name="Neiman D."/>
            <person name="Pearson M."/>
            <person name="Priest M."/>
            <person name="Roberts A."/>
            <person name="Saif S."/>
            <person name="Shea T."/>
            <person name="Sisk P."/>
            <person name="Stolte C."/>
            <person name="Sykes S."/>
            <person name="Wortman J."/>
            <person name="Nusbaum C."/>
            <person name="Birren B."/>
        </authorList>
    </citation>
    <scope>NUCLEOTIDE SEQUENCE [LARGE SCALE GENOMIC DNA]</scope>
    <source>
        <strain evidence="4 5">ATCC 38327</strain>
    </source>
</reference>
<dbReference type="Proteomes" id="UP000054350">
    <property type="component" value="Unassembled WGS sequence"/>
</dbReference>
<evidence type="ECO:0000313" key="4">
    <source>
        <dbReference type="EMBL" id="KNE65332.1"/>
    </source>
</evidence>
<dbReference type="eggNOG" id="KOG4134">
    <property type="taxonomic scope" value="Eukaryota"/>
</dbReference>
<feature type="compositionally biased region" description="Acidic residues" evidence="2">
    <location>
        <begin position="156"/>
        <end position="166"/>
    </location>
</feature>
<dbReference type="PANTHER" id="PTHR12709">
    <property type="entry name" value="DNA-DIRECTED RNA POLYMERASE II, III"/>
    <property type="match status" value="1"/>
</dbReference>
<dbReference type="Pfam" id="PF17875">
    <property type="entry name" value="RPA43_OB"/>
    <property type="match status" value="1"/>
</dbReference>
<dbReference type="PANTHER" id="PTHR12709:SF5">
    <property type="entry name" value="DNA-DIRECTED RNA POLYMERASE I SUBUNIT RPA43"/>
    <property type="match status" value="1"/>
</dbReference>
<gene>
    <name evidence="4" type="ORF">AMAG_10974</name>
</gene>
<dbReference type="InterPro" id="IPR041178">
    <property type="entry name" value="RPA43_OB"/>
</dbReference>
<feature type="compositionally biased region" description="Low complexity" evidence="2">
    <location>
        <begin position="220"/>
        <end position="239"/>
    </location>
</feature>
<dbReference type="Gene3D" id="2.40.50.1060">
    <property type="match status" value="1"/>
</dbReference>
<evidence type="ECO:0000256" key="2">
    <source>
        <dbReference type="SAM" id="MobiDB-lite"/>
    </source>
</evidence>
<dbReference type="GO" id="GO:0006362">
    <property type="term" value="P:transcription elongation by RNA polymerase I"/>
    <property type="evidence" value="ECO:0007669"/>
    <property type="project" value="TreeGrafter"/>
</dbReference>
<protein>
    <recommendedName>
        <fullName evidence="3">RPA43 OB domain-containing protein</fullName>
    </recommendedName>
</protein>
<dbReference type="EMBL" id="GG745347">
    <property type="protein sequence ID" value="KNE65332.1"/>
    <property type="molecule type" value="Genomic_DNA"/>
</dbReference>